<sequence length="50" mass="6164">METGIYATLLKYFEFDERNVSVRYLLRLEGYSLVRHFLGDKEYQSLRAWW</sequence>
<keyword evidence="2" id="KW-1185">Reference proteome</keyword>
<dbReference type="Proteomes" id="UP001245683">
    <property type="component" value="Unassembled WGS sequence"/>
</dbReference>
<dbReference type="RefSeq" id="WP_315340757.1">
    <property type="nucleotide sequence ID" value="NZ_JAVDZE010000001.1"/>
</dbReference>
<gene>
    <name evidence="1" type="ORF">RBI02_04165</name>
</gene>
<reference evidence="1 2" key="1">
    <citation type="submission" date="2023-08" db="EMBL/GenBank/DDBJ databases">
        <title>Draft genome sequence of Thermococcus waiotapuensis WT1T, a thermophilic sulphur-dependent archaeon from order Thermococcales.</title>
        <authorList>
            <person name="Manners S.H."/>
            <person name="Carere C.R."/>
            <person name="Dhami M.K."/>
            <person name="Dobson R.C.J."/>
            <person name="Stott M.B."/>
        </authorList>
    </citation>
    <scope>NUCLEOTIDE SEQUENCE [LARGE SCALE GENOMIC DNA]</scope>
    <source>
        <strain evidence="1 2">WT1</strain>
    </source>
</reference>
<comment type="caution">
    <text evidence="1">The sequence shown here is derived from an EMBL/GenBank/DDBJ whole genome shotgun (WGS) entry which is preliminary data.</text>
</comment>
<accession>A0AAE4NWD8</accession>
<dbReference type="EMBL" id="JAVDZE010000001">
    <property type="protein sequence ID" value="MDV3103741.1"/>
    <property type="molecule type" value="Genomic_DNA"/>
</dbReference>
<name>A0AAE4NWD8_9EURY</name>
<evidence type="ECO:0000313" key="1">
    <source>
        <dbReference type="EMBL" id="MDV3103741.1"/>
    </source>
</evidence>
<organism evidence="1 2">
    <name type="scientific">Thermococcus waiotapuensis</name>
    <dbReference type="NCBI Taxonomy" id="90909"/>
    <lineage>
        <taxon>Archaea</taxon>
        <taxon>Methanobacteriati</taxon>
        <taxon>Methanobacteriota</taxon>
        <taxon>Thermococci</taxon>
        <taxon>Thermococcales</taxon>
        <taxon>Thermococcaceae</taxon>
        <taxon>Thermococcus</taxon>
    </lineage>
</organism>
<evidence type="ECO:0000313" key="2">
    <source>
        <dbReference type="Proteomes" id="UP001245683"/>
    </source>
</evidence>
<dbReference type="AlphaFoldDB" id="A0AAE4NWD8"/>
<protein>
    <submittedName>
        <fullName evidence="1">Uncharacterized protein</fullName>
    </submittedName>
</protein>
<proteinExistence type="predicted"/>